<dbReference type="PROSITE" id="PS00892">
    <property type="entry name" value="HIT_1"/>
    <property type="match status" value="1"/>
</dbReference>
<feature type="domain" description="HIT" evidence="4">
    <location>
        <begin position="39"/>
        <end position="142"/>
    </location>
</feature>
<evidence type="ECO:0000256" key="3">
    <source>
        <dbReference type="PROSITE-ProRule" id="PRU00464"/>
    </source>
</evidence>
<dbReference type="CDD" id="cd01277">
    <property type="entry name" value="HINT_subgroup"/>
    <property type="match status" value="1"/>
</dbReference>
<organism evidence="5">
    <name type="scientific">Mucor ambiguus</name>
    <dbReference type="NCBI Taxonomy" id="91626"/>
    <lineage>
        <taxon>Eukaryota</taxon>
        <taxon>Fungi</taxon>
        <taxon>Fungi incertae sedis</taxon>
        <taxon>Mucoromycota</taxon>
        <taxon>Mucoromycotina</taxon>
        <taxon>Mucoromycetes</taxon>
        <taxon>Mucorales</taxon>
        <taxon>Mucorineae</taxon>
        <taxon>Mucoraceae</taxon>
        <taxon>Mucor</taxon>
    </lineage>
</organism>
<gene>
    <name evidence="5" type="ORF">MAM1_0094d04996</name>
</gene>
<dbReference type="InterPro" id="IPR039384">
    <property type="entry name" value="HINT"/>
</dbReference>
<dbReference type="SUPFAM" id="SSF54197">
    <property type="entry name" value="HIT-like"/>
    <property type="match status" value="1"/>
</dbReference>
<proteinExistence type="predicted"/>
<dbReference type="PANTHER" id="PTHR46648">
    <property type="entry name" value="HIT FAMILY PROTEIN 1"/>
    <property type="match status" value="1"/>
</dbReference>
<dbReference type="AlphaFoldDB" id="A0A0C9LUS3"/>
<dbReference type="InterPro" id="IPR001310">
    <property type="entry name" value="Histidine_triad_HIT"/>
</dbReference>
<evidence type="ECO:0000313" key="5">
    <source>
        <dbReference type="EMBL" id="GAN05525.1"/>
    </source>
</evidence>
<feature type="active site" description="Tele-AMP-histidine intermediate" evidence="1">
    <location>
        <position position="129"/>
    </location>
</feature>
<dbReference type="OrthoDB" id="672793at2759"/>
<dbReference type="STRING" id="91626.A0A0C9LUS3"/>
<evidence type="ECO:0000259" key="4">
    <source>
        <dbReference type="PROSITE" id="PS51084"/>
    </source>
</evidence>
<dbReference type="Gene3D" id="3.30.428.10">
    <property type="entry name" value="HIT-like"/>
    <property type="match status" value="1"/>
</dbReference>
<dbReference type="InterPro" id="IPR036265">
    <property type="entry name" value="HIT-like_sf"/>
</dbReference>
<keyword evidence="6" id="KW-1185">Reference proteome</keyword>
<accession>A0A0C9LUS3</accession>
<dbReference type="GO" id="GO:0009117">
    <property type="term" value="P:nucleotide metabolic process"/>
    <property type="evidence" value="ECO:0007669"/>
    <property type="project" value="TreeGrafter"/>
</dbReference>
<evidence type="ECO:0000313" key="6">
    <source>
        <dbReference type="Proteomes" id="UP000053815"/>
    </source>
</evidence>
<dbReference type="PANTHER" id="PTHR46648:SF1">
    <property type="entry name" value="ADENOSINE 5'-MONOPHOSPHORAMIDASE HNT1"/>
    <property type="match status" value="1"/>
</dbReference>
<evidence type="ECO:0000256" key="2">
    <source>
        <dbReference type="PIRSR" id="PIRSR601310-3"/>
    </source>
</evidence>
<protein>
    <submittedName>
        <fullName evidence="5">HIT-like protein</fullName>
    </submittedName>
</protein>
<name>A0A0C9LUS3_9FUNG</name>
<dbReference type="EMBL" id="DF836383">
    <property type="protein sequence ID" value="GAN05525.1"/>
    <property type="molecule type" value="Genomic_DNA"/>
</dbReference>
<dbReference type="PROSITE" id="PS51084">
    <property type="entry name" value="HIT_2"/>
    <property type="match status" value="1"/>
</dbReference>
<dbReference type="GO" id="GO:0003824">
    <property type="term" value="F:catalytic activity"/>
    <property type="evidence" value="ECO:0007669"/>
    <property type="project" value="InterPro"/>
</dbReference>
<dbReference type="InterPro" id="IPR011146">
    <property type="entry name" value="HIT-like"/>
</dbReference>
<dbReference type="Proteomes" id="UP000053815">
    <property type="component" value="Unassembled WGS sequence"/>
</dbReference>
<dbReference type="Pfam" id="PF01230">
    <property type="entry name" value="HIT"/>
    <property type="match status" value="1"/>
</dbReference>
<feature type="short sequence motif" description="Histidine triad motif" evidence="2 3">
    <location>
        <begin position="127"/>
        <end position="131"/>
    </location>
</feature>
<dbReference type="InterPro" id="IPR019808">
    <property type="entry name" value="Histidine_triad_CS"/>
</dbReference>
<sequence>MTHLFRLTTHFIKPTTLQFYKQRAMSTSATHNHLTDDCIFCKIIRKEIPSFKLIETEKSYAFMDIEPLSEGHSLVIPKYHAEFMHQVPDEYLADVMPIAKKIAAAGGFAQYNVLQNNGPLANQAVPHVHFHVIPKPDKETGLGVRWNVQKKPMDEIKAMYERMKEKLSLQLNQKRVYPLAFQHQLKQQQRHGLPLSQTTMVQRRPLSIWTIPKIILATQGKKSRGLILGTLGAATFLSSFLGPVVWVTVGGAASLASWRLFRKAKSWWNYLTPSKPDVDTISNNSQEPSFAQALLSRIGTHHAEELVRTEAIKSLKSYFETSSKGKQVLEEFGLDHPRDLVWEDVHRSETVRLDGGKKHRVSVNFWLEDQASKGPKGGSCEVIASALVSGQGNIDLEQVKLSSPDWHEDEVISLA</sequence>
<evidence type="ECO:0000256" key="1">
    <source>
        <dbReference type="PIRSR" id="PIRSR601310-1"/>
    </source>
</evidence>
<reference evidence="5" key="1">
    <citation type="submission" date="2014-09" db="EMBL/GenBank/DDBJ databases">
        <title>Draft genome sequence of an oleaginous Mucoromycotina fungus Mucor ambiguus NBRC6742.</title>
        <authorList>
            <person name="Takeda I."/>
            <person name="Yamane N."/>
            <person name="Morita T."/>
            <person name="Tamano K."/>
            <person name="Machida M."/>
            <person name="Baker S."/>
            <person name="Koike H."/>
        </authorList>
    </citation>
    <scope>NUCLEOTIDE SEQUENCE</scope>
    <source>
        <strain evidence="5">NBRC 6742</strain>
    </source>
</reference>
<dbReference type="PRINTS" id="PR00332">
    <property type="entry name" value="HISTRIAD"/>
</dbReference>